<sequence length="164" mass="17031">MASSLFSFPNPVNEVSARLVAGGVVILSAASIAFDQPWLIAVIAYGFLARVLTGPTLSPLGQLVTRVLTPLLKLPPKHVAGPPKRFAQGIGAAVSVTAAVLALGFGLHTEAYLLMGVLIAAAVLESVFAYCLGCKIFAVLMRLGVIPDSVCADCADIWSRQAQA</sequence>
<keyword evidence="4" id="KW-1185">Reference proteome</keyword>
<dbReference type="Pfam" id="PF14340">
    <property type="entry name" value="DUF4395"/>
    <property type="match status" value="1"/>
</dbReference>
<dbReference type="RefSeq" id="WP_203909602.1">
    <property type="nucleotide sequence ID" value="NZ_BONY01000021.1"/>
</dbReference>
<feature type="transmembrane region" description="Helical" evidence="1">
    <location>
        <begin position="111"/>
        <end position="132"/>
    </location>
</feature>
<gene>
    <name evidence="3" type="ORF">Rhe02_38300</name>
</gene>
<evidence type="ECO:0000313" key="3">
    <source>
        <dbReference type="EMBL" id="GIH05763.1"/>
    </source>
</evidence>
<dbReference type="InterPro" id="IPR025508">
    <property type="entry name" value="DUF4395"/>
</dbReference>
<feature type="domain" description="DUF4395" evidence="2">
    <location>
        <begin position="12"/>
        <end position="142"/>
    </location>
</feature>
<proteinExistence type="predicted"/>
<keyword evidence="1" id="KW-0472">Membrane</keyword>
<evidence type="ECO:0000259" key="2">
    <source>
        <dbReference type="Pfam" id="PF14340"/>
    </source>
</evidence>
<keyword evidence="1" id="KW-1133">Transmembrane helix</keyword>
<feature type="transmembrane region" description="Helical" evidence="1">
    <location>
        <begin position="20"/>
        <end position="48"/>
    </location>
</feature>
<accession>A0A8J3Q7W0</accession>
<keyword evidence="1" id="KW-0812">Transmembrane</keyword>
<organism evidence="3 4">
    <name type="scientific">Rhizocola hellebori</name>
    <dbReference type="NCBI Taxonomy" id="1392758"/>
    <lineage>
        <taxon>Bacteria</taxon>
        <taxon>Bacillati</taxon>
        <taxon>Actinomycetota</taxon>
        <taxon>Actinomycetes</taxon>
        <taxon>Micromonosporales</taxon>
        <taxon>Micromonosporaceae</taxon>
        <taxon>Rhizocola</taxon>
    </lineage>
</organism>
<evidence type="ECO:0000313" key="4">
    <source>
        <dbReference type="Proteomes" id="UP000612899"/>
    </source>
</evidence>
<protein>
    <recommendedName>
        <fullName evidence="2">DUF4395 domain-containing protein</fullName>
    </recommendedName>
</protein>
<dbReference type="EMBL" id="BONY01000021">
    <property type="protein sequence ID" value="GIH05763.1"/>
    <property type="molecule type" value="Genomic_DNA"/>
</dbReference>
<comment type="caution">
    <text evidence="3">The sequence shown here is derived from an EMBL/GenBank/DDBJ whole genome shotgun (WGS) entry which is preliminary data.</text>
</comment>
<dbReference type="Proteomes" id="UP000612899">
    <property type="component" value="Unassembled WGS sequence"/>
</dbReference>
<feature type="transmembrane region" description="Helical" evidence="1">
    <location>
        <begin position="86"/>
        <end position="105"/>
    </location>
</feature>
<dbReference type="AlphaFoldDB" id="A0A8J3Q7W0"/>
<name>A0A8J3Q7W0_9ACTN</name>
<evidence type="ECO:0000256" key="1">
    <source>
        <dbReference type="SAM" id="Phobius"/>
    </source>
</evidence>
<reference evidence="3" key="1">
    <citation type="submission" date="2021-01" db="EMBL/GenBank/DDBJ databases">
        <title>Whole genome shotgun sequence of Rhizocola hellebori NBRC 109834.</title>
        <authorList>
            <person name="Komaki H."/>
            <person name="Tamura T."/>
        </authorList>
    </citation>
    <scope>NUCLEOTIDE SEQUENCE</scope>
    <source>
        <strain evidence="3">NBRC 109834</strain>
    </source>
</reference>